<comment type="caution">
    <text evidence="11">The sequence shown here is derived from an EMBL/GenBank/DDBJ whole genome shotgun (WGS) entry which is preliminary data.</text>
</comment>
<evidence type="ECO:0000259" key="10">
    <source>
        <dbReference type="PROSITE" id="PS50011"/>
    </source>
</evidence>
<evidence type="ECO:0000256" key="2">
    <source>
        <dbReference type="ARBA" id="ARBA00012513"/>
    </source>
</evidence>
<feature type="compositionally biased region" description="Basic and acidic residues" evidence="8">
    <location>
        <begin position="523"/>
        <end position="532"/>
    </location>
</feature>
<evidence type="ECO:0000256" key="5">
    <source>
        <dbReference type="ARBA" id="ARBA00022777"/>
    </source>
</evidence>
<sequence>MHHEDAVSPDASPERLIADRYRLLSTLGEGGMGTVWRARDEVLRREVAIKEVRAPSGLSAEKIERMYTRLEREAWAAARITAPSVITVHDVVTDGDRPWIVMELVRGRSLAELIATQGALSPQETARIGVQVLSALRAAHAADVLHRDVKPANVLLAEDDRVILTDFGIAMVIGDTALTMTGEVVGSPEYLAPEQALGRPLGPATDLWSLGVLLHTAVQGRSPFRQDSALGTLRAVVDDEPPTPHRAGPLTSVIDGLLRKDPAERASAEQTARDLRLIAAGGTPGADVTTTESTPTVTVTAQNIAARTGGTRTGGAQTGGVGPAAQPSAADATLDVTLDAPAEDPRLATSASYPDVEATRTAATEAAAAHTAAAHSTAAQDAVTHAAAAEATSAATPSARPAPADGSSETVVDTPAGQAQGSPQASPFGATATDGTGATSPEGTTGPTAHIAPTGTFGPAHPPASITPPQAAPAYSLPTASGPVNGETPAAAEPRRTKRKGYLLVALATVSALLLGGLGYALTRDDDDRADGKSPGTKTSSSPQQAQNGSPSEGGDGSGDAAQPPVTVAVTGTNTTYTGACPPPQGEAPAFTATFEVTELPVRFTYRWVSAEGSVVDKTWRALSFSKGGPRTHQETIRVTTYAQEGTLASAMGVEIKSSQQTISDTVPFTLTCQ</sequence>
<feature type="domain" description="Protein kinase" evidence="10">
    <location>
        <begin position="21"/>
        <end position="277"/>
    </location>
</feature>
<dbReference type="PROSITE" id="PS50011">
    <property type="entry name" value="PROTEIN_KINASE_DOM"/>
    <property type="match status" value="1"/>
</dbReference>
<keyword evidence="3" id="KW-0808">Transferase</keyword>
<keyword evidence="9" id="KW-0472">Membrane</keyword>
<dbReference type="InterPro" id="IPR000719">
    <property type="entry name" value="Prot_kinase_dom"/>
</dbReference>
<dbReference type="EC" id="2.7.11.1" evidence="2"/>
<evidence type="ECO:0000256" key="8">
    <source>
        <dbReference type="SAM" id="MobiDB-lite"/>
    </source>
</evidence>
<gene>
    <name evidence="11" type="ORF">K3769_38740</name>
</gene>
<evidence type="ECO:0000313" key="11">
    <source>
        <dbReference type="EMBL" id="MCX4238614.1"/>
    </source>
</evidence>
<dbReference type="SMART" id="SM00220">
    <property type="entry name" value="S_TKc"/>
    <property type="match status" value="1"/>
</dbReference>
<dbReference type="EMBL" id="JAIFZO010000002">
    <property type="protein sequence ID" value="MCX4238614.1"/>
    <property type="molecule type" value="Genomic_DNA"/>
</dbReference>
<feature type="compositionally biased region" description="Polar residues" evidence="8">
    <location>
        <begin position="407"/>
        <end position="425"/>
    </location>
</feature>
<feature type="region of interest" description="Disordered" evidence="8">
    <location>
        <begin position="306"/>
        <end position="329"/>
    </location>
</feature>
<name>A0ABT3VFA0_9ACTN</name>
<protein>
    <recommendedName>
        <fullName evidence="2">non-specific serine/threonine protein kinase</fullName>
        <ecNumber evidence="2">2.7.11.1</ecNumber>
    </recommendedName>
</protein>
<feature type="compositionally biased region" description="Gly residues" evidence="8">
    <location>
        <begin position="311"/>
        <end position="322"/>
    </location>
</feature>
<dbReference type="RefSeq" id="WP_267030886.1">
    <property type="nucleotide sequence ID" value="NZ_JAIFZO010000002.1"/>
</dbReference>
<dbReference type="Proteomes" id="UP001165590">
    <property type="component" value="Unassembled WGS sequence"/>
</dbReference>
<dbReference type="Gene3D" id="3.30.200.20">
    <property type="entry name" value="Phosphorylase Kinase, domain 1"/>
    <property type="match status" value="1"/>
</dbReference>
<keyword evidence="5 11" id="KW-0418">Kinase</keyword>
<organism evidence="11 12">
    <name type="scientific">Streptomyces ortus</name>
    <dbReference type="NCBI Taxonomy" id="2867268"/>
    <lineage>
        <taxon>Bacteria</taxon>
        <taxon>Bacillati</taxon>
        <taxon>Actinomycetota</taxon>
        <taxon>Actinomycetes</taxon>
        <taxon>Kitasatosporales</taxon>
        <taxon>Streptomycetaceae</taxon>
        <taxon>Streptomyces</taxon>
    </lineage>
</organism>
<evidence type="ECO:0000256" key="7">
    <source>
        <dbReference type="PROSITE-ProRule" id="PRU10141"/>
    </source>
</evidence>
<dbReference type="PANTHER" id="PTHR43671">
    <property type="entry name" value="SERINE/THREONINE-PROTEIN KINASE NEK"/>
    <property type="match status" value="1"/>
</dbReference>
<dbReference type="InterPro" id="IPR017441">
    <property type="entry name" value="Protein_kinase_ATP_BS"/>
</dbReference>
<evidence type="ECO:0000256" key="6">
    <source>
        <dbReference type="ARBA" id="ARBA00022840"/>
    </source>
</evidence>
<reference evidence="11" key="1">
    <citation type="journal article" date="2022" name="bioRxiv">
        <title>Discovery and biosynthetic assessment of Streptomyces ortus sp nov. isolated from a deep-sea sponge.</title>
        <authorList>
            <person name="Williams S.E."/>
        </authorList>
    </citation>
    <scope>NUCLEOTIDE SEQUENCE</scope>
    <source>
        <strain evidence="11">A15ISP2-DRY2</strain>
    </source>
</reference>
<dbReference type="PANTHER" id="PTHR43671:SF13">
    <property type="entry name" value="SERINE_THREONINE-PROTEIN KINASE NEK2"/>
    <property type="match status" value="1"/>
</dbReference>
<keyword evidence="9" id="KW-1133">Transmembrane helix</keyword>
<dbReference type="PROSITE" id="PS00107">
    <property type="entry name" value="PROTEIN_KINASE_ATP"/>
    <property type="match status" value="1"/>
</dbReference>
<dbReference type="InterPro" id="IPR011009">
    <property type="entry name" value="Kinase-like_dom_sf"/>
</dbReference>
<feature type="compositionally biased region" description="Polar residues" evidence="8">
    <location>
        <begin position="536"/>
        <end position="548"/>
    </location>
</feature>
<evidence type="ECO:0000256" key="3">
    <source>
        <dbReference type="ARBA" id="ARBA00022679"/>
    </source>
</evidence>
<feature type="transmembrane region" description="Helical" evidence="9">
    <location>
        <begin position="502"/>
        <end position="523"/>
    </location>
</feature>
<keyword evidence="9" id="KW-0812">Transmembrane</keyword>
<feature type="compositionally biased region" description="Low complexity" evidence="8">
    <location>
        <begin position="429"/>
        <end position="439"/>
    </location>
</feature>
<dbReference type="InterPro" id="IPR050660">
    <property type="entry name" value="NEK_Ser/Thr_kinase"/>
</dbReference>
<dbReference type="SUPFAM" id="SSF56112">
    <property type="entry name" value="Protein kinase-like (PK-like)"/>
    <property type="match status" value="1"/>
</dbReference>
<comment type="similarity">
    <text evidence="1">Belongs to the protein kinase superfamily. NEK Ser/Thr protein kinase family. NIMA subfamily.</text>
</comment>
<feature type="region of interest" description="Disordered" evidence="8">
    <location>
        <begin position="522"/>
        <end position="566"/>
    </location>
</feature>
<evidence type="ECO:0000256" key="4">
    <source>
        <dbReference type="ARBA" id="ARBA00022741"/>
    </source>
</evidence>
<accession>A0ABT3VFA0</accession>
<feature type="compositionally biased region" description="Low complexity" evidence="8">
    <location>
        <begin position="359"/>
        <end position="404"/>
    </location>
</feature>
<evidence type="ECO:0000256" key="9">
    <source>
        <dbReference type="SAM" id="Phobius"/>
    </source>
</evidence>
<feature type="region of interest" description="Disordered" evidence="8">
    <location>
        <begin position="345"/>
        <end position="495"/>
    </location>
</feature>
<dbReference type="PROSITE" id="PS00108">
    <property type="entry name" value="PROTEIN_KINASE_ST"/>
    <property type="match status" value="1"/>
</dbReference>
<proteinExistence type="inferred from homology"/>
<dbReference type="CDD" id="cd14014">
    <property type="entry name" value="STKc_PknB_like"/>
    <property type="match status" value="1"/>
</dbReference>
<dbReference type="Gene3D" id="1.10.510.10">
    <property type="entry name" value="Transferase(Phosphotransferase) domain 1"/>
    <property type="match status" value="1"/>
</dbReference>
<dbReference type="GO" id="GO:0016301">
    <property type="term" value="F:kinase activity"/>
    <property type="evidence" value="ECO:0007669"/>
    <property type="project" value="UniProtKB-KW"/>
</dbReference>
<feature type="binding site" evidence="7">
    <location>
        <position position="50"/>
    </location>
    <ligand>
        <name>ATP</name>
        <dbReference type="ChEBI" id="CHEBI:30616"/>
    </ligand>
</feature>
<keyword evidence="12" id="KW-1185">Reference proteome</keyword>
<evidence type="ECO:0000313" key="12">
    <source>
        <dbReference type="Proteomes" id="UP001165590"/>
    </source>
</evidence>
<keyword evidence="6 7" id="KW-0067">ATP-binding</keyword>
<keyword evidence="4 7" id="KW-0547">Nucleotide-binding</keyword>
<dbReference type="InterPro" id="IPR008271">
    <property type="entry name" value="Ser/Thr_kinase_AS"/>
</dbReference>
<evidence type="ECO:0000256" key="1">
    <source>
        <dbReference type="ARBA" id="ARBA00010886"/>
    </source>
</evidence>
<dbReference type="Pfam" id="PF00069">
    <property type="entry name" value="Pkinase"/>
    <property type="match status" value="1"/>
</dbReference>